<name>A0A328VI89_9CHLR</name>
<dbReference type="PROSITE" id="PS00830">
    <property type="entry name" value="GREAB_2"/>
    <property type="match status" value="1"/>
</dbReference>
<keyword evidence="5 8" id="KW-0804">Transcription</keyword>
<comment type="caution">
    <text evidence="12">The sequence shown here is derived from an EMBL/GenBank/DDBJ whole genome shotgun (WGS) entry which is preliminary data.</text>
</comment>
<dbReference type="AlphaFoldDB" id="A0A328VI89"/>
<dbReference type="PANTHER" id="PTHR30437">
    <property type="entry name" value="TRANSCRIPTION ELONGATION FACTOR GREA"/>
    <property type="match status" value="1"/>
</dbReference>
<evidence type="ECO:0000259" key="11">
    <source>
        <dbReference type="Pfam" id="PF03449"/>
    </source>
</evidence>
<evidence type="ECO:0000256" key="8">
    <source>
        <dbReference type="HAMAP-Rule" id="MF_00105"/>
    </source>
</evidence>
<sequence length="173" mass="18928">MSIGGQSDVTPERKVYFLTPEGYRKKKERLEYLRTVKRQEVADFIHDAKEAGDISESGAYEEAKRQQAAVEGEILELEKLLASSEIMTADMHSDLEGPPVVRIGMQVEVETESGATRTFKIVETYEADPKSGLISDQSPVGKALLGHKAGDVVSVSTPGGVTTYKILSVRPML</sequence>
<keyword evidence="13" id="KW-1185">Reference proteome</keyword>
<evidence type="ECO:0000256" key="3">
    <source>
        <dbReference type="ARBA" id="ARBA00023015"/>
    </source>
</evidence>
<evidence type="ECO:0000256" key="4">
    <source>
        <dbReference type="ARBA" id="ARBA00023125"/>
    </source>
</evidence>
<feature type="domain" description="Transcription elongation factor GreA/GreB N-terminal" evidence="11">
    <location>
        <begin position="17"/>
        <end position="86"/>
    </location>
</feature>
<dbReference type="RefSeq" id="WP_052890546.1">
    <property type="nucleotide sequence ID" value="NZ_MCIF01000002.1"/>
</dbReference>
<dbReference type="HAMAP" id="MF_00105">
    <property type="entry name" value="GreA_GreB"/>
    <property type="match status" value="1"/>
</dbReference>
<dbReference type="InterPro" id="IPR036953">
    <property type="entry name" value="GreA/GreB_C_sf"/>
</dbReference>
<dbReference type="NCBIfam" id="TIGR01462">
    <property type="entry name" value="greA"/>
    <property type="match status" value="1"/>
</dbReference>
<gene>
    <name evidence="8" type="primary">greA</name>
    <name evidence="12" type="ORF">A4R35_17950</name>
</gene>
<comment type="similarity">
    <text evidence="1 8 9">Belongs to the GreA/GreB family.</text>
</comment>
<organism evidence="12 13">
    <name type="scientific">Thermogemmatispora tikiterensis</name>
    <dbReference type="NCBI Taxonomy" id="1825093"/>
    <lineage>
        <taxon>Bacteria</taxon>
        <taxon>Bacillati</taxon>
        <taxon>Chloroflexota</taxon>
        <taxon>Ktedonobacteria</taxon>
        <taxon>Thermogemmatisporales</taxon>
        <taxon>Thermogemmatisporaceae</taxon>
        <taxon>Thermogemmatispora</taxon>
    </lineage>
</organism>
<evidence type="ECO:0000256" key="5">
    <source>
        <dbReference type="ARBA" id="ARBA00023163"/>
    </source>
</evidence>
<evidence type="ECO:0000259" key="10">
    <source>
        <dbReference type="Pfam" id="PF01272"/>
    </source>
</evidence>
<evidence type="ECO:0000256" key="6">
    <source>
        <dbReference type="ARBA" id="ARBA00024916"/>
    </source>
</evidence>
<dbReference type="EMBL" id="MCIF01000002">
    <property type="protein sequence ID" value="RAQ97426.1"/>
    <property type="molecule type" value="Genomic_DNA"/>
</dbReference>
<evidence type="ECO:0000256" key="7">
    <source>
        <dbReference type="ARBA" id="ARBA00030776"/>
    </source>
</evidence>
<dbReference type="GO" id="GO:0032784">
    <property type="term" value="P:regulation of DNA-templated transcription elongation"/>
    <property type="evidence" value="ECO:0007669"/>
    <property type="project" value="UniProtKB-UniRule"/>
</dbReference>
<dbReference type="PIRSF" id="PIRSF006092">
    <property type="entry name" value="GreA_GreB"/>
    <property type="match status" value="1"/>
</dbReference>
<dbReference type="GO" id="GO:0070063">
    <property type="term" value="F:RNA polymerase binding"/>
    <property type="evidence" value="ECO:0007669"/>
    <property type="project" value="InterPro"/>
</dbReference>
<dbReference type="OrthoDB" id="9808774at2"/>
<dbReference type="InterPro" id="IPR018151">
    <property type="entry name" value="TF_GreA/GreB_CS"/>
</dbReference>
<dbReference type="NCBIfam" id="NF001263">
    <property type="entry name" value="PRK00226.1-4"/>
    <property type="match status" value="1"/>
</dbReference>
<dbReference type="GO" id="GO:0003677">
    <property type="term" value="F:DNA binding"/>
    <property type="evidence" value="ECO:0007669"/>
    <property type="project" value="UniProtKB-UniRule"/>
</dbReference>
<dbReference type="Pfam" id="PF03449">
    <property type="entry name" value="GreA_GreB_N"/>
    <property type="match status" value="1"/>
</dbReference>
<feature type="domain" description="Transcription elongation factor GreA/GreB C-terminal" evidence="10">
    <location>
        <begin position="99"/>
        <end position="170"/>
    </location>
</feature>
<dbReference type="Gene3D" id="3.10.50.30">
    <property type="entry name" value="Transcription elongation factor, GreA/GreB, C-terminal domain"/>
    <property type="match status" value="1"/>
</dbReference>
<evidence type="ECO:0000313" key="12">
    <source>
        <dbReference type="EMBL" id="RAQ97426.1"/>
    </source>
</evidence>
<evidence type="ECO:0000256" key="9">
    <source>
        <dbReference type="RuleBase" id="RU000556"/>
    </source>
</evidence>
<dbReference type="Proteomes" id="UP000248706">
    <property type="component" value="Unassembled WGS sequence"/>
</dbReference>
<dbReference type="InterPro" id="IPR028624">
    <property type="entry name" value="Tscrpt_elong_fac_GreA/B"/>
</dbReference>
<dbReference type="FunFam" id="1.10.287.180:FF:000001">
    <property type="entry name" value="Transcription elongation factor GreA"/>
    <property type="match status" value="1"/>
</dbReference>
<dbReference type="PANTHER" id="PTHR30437:SF4">
    <property type="entry name" value="TRANSCRIPTION ELONGATION FACTOR GREA"/>
    <property type="match status" value="1"/>
</dbReference>
<keyword evidence="3 8" id="KW-0805">Transcription regulation</keyword>
<accession>A0A328VI89</accession>
<dbReference type="Pfam" id="PF01272">
    <property type="entry name" value="GreA_GreB"/>
    <property type="match status" value="1"/>
</dbReference>
<protein>
    <recommendedName>
        <fullName evidence="2 8">Transcription elongation factor GreA</fullName>
    </recommendedName>
    <alternativeName>
        <fullName evidence="7 8">Transcript cleavage factor GreA</fullName>
    </alternativeName>
</protein>
<dbReference type="InterPro" id="IPR023459">
    <property type="entry name" value="Tscrpt_elong_fac_GreA/B_fam"/>
</dbReference>
<dbReference type="SUPFAM" id="SSF46557">
    <property type="entry name" value="GreA transcript cleavage protein, N-terminal domain"/>
    <property type="match status" value="1"/>
</dbReference>
<evidence type="ECO:0000313" key="13">
    <source>
        <dbReference type="Proteomes" id="UP000248706"/>
    </source>
</evidence>
<dbReference type="InterPro" id="IPR006359">
    <property type="entry name" value="Tscrpt_elong_fac_GreA"/>
</dbReference>
<keyword evidence="4 8" id="KW-0238">DNA-binding</keyword>
<dbReference type="GO" id="GO:0006354">
    <property type="term" value="P:DNA-templated transcription elongation"/>
    <property type="evidence" value="ECO:0007669"/>
    <property type="project" value="TreeGrafter"/>
</dbReference>
<proteinExistence type="inferred from homology"/>
<dbReference type="InterPro" id="IPR022691">
    <property type="entry name" value="Tscrpt_elong_fac_GreA/B_N"/>
</dbReference>
<dbReference type="InterPro" id="IPR001437">
    <property type="entry name" value="Tscrpt_elong_fac_GreA/B_C"/>
</dbReference>
<comment type="function">
    <text evidence="6 8 9">Necessary for efficient RNA polymerase transcription elongation past template-encoded arresting sites. The arresting sites in DNA have the property of trapping a certain fraction of elongating RNA polymerases that pass through, resulting in locked ternary complexes. Cleavage of the nascent transcript by cleavage factors such as GreA or GreB allows the resumption of elongation from the new 3'terminus. GreA releases sequences of 2 to 3 nucleotides.</text>
</comment>
<evidence type="ECO:0000256" key="2">
    <source>
        <dbReference type="ARBA" id="ARBA00013729"/>
    </source>
</evidence>
<reference evidence="12 13" key="1">
    <citation type="submission" date="2016-08" db="EMBL/GenBank/DDBJ databases">
        <title>Analysis of Carbohydrate Active Enzymes in Thermogemmatispora T81 Reveals Carbohydrate Degradation Ability.</title>
        <authorList>
            <person name="Tomazini A."/>
            <person name="Lal S."/>
            <person name="Stott M."/>
            <person name="Henrissat B."/>
            <person name="Polikarpov I."/>
            <person name="Sparling R."/>
            <person name="Levin D.B."/>
        </authorList>
    </citation>
    <scope>NUCLEOTIDE SEQUENCE [LARGE SCALE GENOMIC DNA]</scope>
    <source>
        <strain evidence="12 13">T81</strain>
    </source>
</reference>
<dbReference type="InterPro" id="IPR036805">
    <property type="entry name" value="Tscrpt_elong_fac_GreA/B_N_sf"/>
</dbReference>
<dbReference type="Gene3D" id="1.10.287.180">
    <property type="entry name" value="Transcription elongation factor, GreA/GreB, N-terminal domain"/>
    <property type="match status" value="1"/>
</dbReference>
<evidence type="ECO:0000256" key="1">
    <source>
        <dbReference type="ARBA" id="ARBA00008213"/>
    </source>
</evidence>
<dbReference type="SUPFAM" id="SSF54534">
    <property type="entry name" value="FKBP-like"/>
    <property type="match status" value="1"/>
</dbReference>